<dbReference type="GO" id="GO:0005634">
    <property type="term" value="C:nucleus"/>
    <property type="evidence" value="ECO:0007669"/>
    <property type="project" value="TreeGrafter"/>
</dbReference>
<feature type="domain" description="RRM" evidence="4">
    <location>
        <begin position="94"/>
        <end position="171"/>
    </location>
</feature>
<dbReference type="InterPro" id="IPR000504">
    <property type="entry name" value="RRM_dom"/>
</dbReference>
<keyword evidence="1 2" id="KW-0694">RNA-binding</keyword>
<proteinExistence type="predicted"/>
<evidence type="ECO:0000256" key="2">
    <source>
        <dbReference type="PROSITE-ProRule" id="PRU00176"/>
    </source>
</evidence>
<evidence type="ECO:0000256" key="1">
    <source>
        <dbReference type="ARBA" id="ARBA00022884"/>
    </source>
</evidence>
<feature type="compositionally biased region" description="Low complexity" evidence="3">
    <location>
        <begin position="183"/>
        <end position="196"/>
    </location>
</feature>
<dbReference type="Pfam" id="PF00076">
    <property type="entry name" value="RRM_1"/>
    <property type="match status" value="2"/>
</dbReference>
<dbReference type="SUPFAM" id="SSF54928">
    <property type="entry name" value="RNA-binding domain, RBD"/>
    <property type="match status" value="2"/>
</dbReference>
<dbReference type="InterPro" id="IPR025715">
    <property type="entry name" value="FoP_C"/>
</dbReference>
<dbReference type="InterPro" id="IPR012677">
    <property type="entry name" value="Nucleotide-bd_a/b_plait_sf"/>
</dbReference>
<dbReference type="PANTHER" id="PTHR19965:SF35">
    <property type="entry name" value="RNA ANNEALING PROTEIN YRA1"/>
    <property type="match status" value="1"/>
</dbReference>
<dbReference type="GO" id="GO:0003729">
    <property type="term" value="F:mRNA binding"/>
    <property type="evidence" value="ECO:0007669"/>
    <property type="project" value="TreeGrafter"/>
</dbReference>
<protein>
    <submittedName>
        <fullName evidence="5">SFRICE_010365</fullName>
    </submittedName>
</protein>
<evidence type="ECO:0000256" key="3">
    <source>
        <dbReference type="SAM" id="MobiDB-lite"/>
    </source>
</evidence>
<feature type="compositionally biased region" description="Polar residues" evidence="3">
    <location>
        <begin position="522"/>
        <end position="537"/>
    </location>
</feature>
<dbReference type="GO" id="GO:0006406">
    <property type="term" value="P:mRNA export from nucleus"/>
    <property type="evidence" value="ECO:0007669"/>
    <property type="project" value="TreeGrafter"/>
</dbReference>
<dbReference type="EMBL" id="ODYU01004197">
    <property type="protein sequence ID" value="SOQ43807.1"/>
    <property type="molecule type" value="Genomic_DNA"/>
</dbReference>
<dbReference type="PROSITE" id="PS50102">
    <property type="entry name" value="RRM"/>
    <property type="match status" value="2"/>
</dbReference>
<sequence>MFNGIETYTAARKYLYNMTRKSGGRRGRVDDVYRHERMDNVMHGGHRADVSKYSRSSKFTRSEVHRNMKDDILCERKTPKTASPSDLASTSGPTKLLVSSLDYEASSLDIQELFEEYGVIQRAAISSERAIRSKVTAEVVFEMRADALKALKELQGRNFDGKPLKIEISTSELLTHEERSAFSGDSDYNGSSGSDGRNARRSDAKRKKDRRVSRNSDRERAAAEDAKRSAFTAEQLDAELDAYMASVKEAKRRKTQMYTAARYNNSTRKSGGSRGRAGGSYRHDRTERVLRGGHRGDISKPPRPSNYPMSEVHRVAKDGTHVTRFERKSQKNASVMKKAVQTQVYTAARYSYNDFSRKSGGSRGRAGGSYRNDRTERVLRGGHRGDISKPRPSNYPRSEVHRVAKDGTHIPRFGRKNQKAGSPCNSTGPTKLLVSNLDSEVNNLDMEELFQDFGVLKSASINYDTAGIFKGTADVVFERRADALKAIEELHGRTLDGKPLNIILATSDNFSDKERSPVSVDSGYSGNSEDSGSTINKRTGGKDAKHSARTAEQLDADLDAYMAYAKEVKRRK</sequence>
<gene>
    <name evidence="5" type="ORF">SFRICE_010365</name>
</gene>
<feature type="region of interest" description="Disordered" evidence="3">
    <location>
        <begin position="177"/>
        <end position="229"/>
    </location>
</feature>
<dbReference type="InterPro" id="IPR035979">
    <property type="entry name" value="RBD_domain_sf"/>
</dbReference>
<dbReference type="Gene3D" id="3.30.70.330">
    <property type="match status" value="2"/>
</dbReference>
<accession>A0A2H1VSK8</accession>
<evidence type="ECO:0000313" key="5">
    <source>
        <dbReference type="EMBL" id="SOQ43807.1"/>
    </source>
</evidence>
<feature type="region of interest" description="Disordered" evidence="3">
    <location>
        <begin position="512"/>
        <end position="550"/>
    </location>
</feature>
<dbReference type="SMART" id="SM01218">
    <property type="entry name" value="FoP_duplication"/>
    <property type="match status" value="2"/>
</dbReference>
<dbReference type="AlphaFoldDB" id="A0A2H1VSK8"/>
<name>A0A2H1VSK8_SPOFR</name>
<evidence type="ECO:0000259" key="4">
    <source>
        <dbReference type="PROSITE" id="PS50102"/>
    </source>
</evidence>
<reference evidence="5" key="1">
    <citation type="submission" date="2016-07" db="EMBL/GenBank/DDBJ databases">
        <authorList>
            <person name="Bretaudeau A."/>
        </authorList>
    </citation>
    <scope>NUCLEOTIDE SEQUENCE</scope>
    <source>
        <strain evidence="5">Rice</strain>
        <tissue evidence="5">Whole body</tissue>
    </source>
</reference>
<dbReference type="SMART" id="SM00360">
    <property type="entry name" value="RRM"/>
    <property type="match status" value="2"/>
</dbReference>
<dbReference type="Pfam" id="PF13865">
    <property type="entry name" value="FoP_duplication"/>
    <property type="match status" value="1"/>
</dbReference>
<feature type="domain" description="RRM" evidence="4">
    <location>
        <begin position="430"/>
        <end position="507"/>
    </location>
</feature>
<dbReference type="PANTHER" id="PTHR19965">
    <property type="entry name" value="RNA AND EXPORT FACTOR BINDING PROTEIN"/>
    <property type="match status" value="1"/>
</dbReference>
<dbReference type="InterPro" id="IPR051229">
    <property type="entry name" value="ALYREF_mRNA_export"/>
</dbReference>
<organism evidence="5">
    <name type="scientific">Spodoptera frugiperda</name>
    <name type="common">Fall armyworm</name>
    <dbReference type="NCBI Taxonomy" id="7108"/>
    <lineage>
        <taxon>Eukaryota</taxon>
        <taxon>Metazoa</taxon>
        <taxon>Ecdysozoa</taxon>
        <taxon>Arthropoda</taxon>
        <taxon>Hexapoda</taxon>
        <taxon>Insecta</taxon>
        <taxon>Pterygota</taxon>
        <taxon>Neoptera</taxon>
        <taxon>Endopterygota</taxon>
        <taxon>Lepidoptera</taxon>
        <taxon>Glossata</taxon>
        <taxon>Ditrysia</taxon>
        <taxon>Noctuoidea</taxon>
        <taxon>Noctuidae</taxon>
        <taxon>Amphipyrinae</taxon>
        <taxon>Spodoptera</taxon>
    </lineage>
</organism>
<feature type="compositionally biased region" description="Basic and acidic residues" evidence="3">
    <location>
        <begin position="212"/>
        <end position="228"/>
    </location>
</feature>